<comment type="caution">
    <text evidence="7">The sequence shown here is derived from an EMBL/GenBank/DDBJ whole genome shotgun (WGS) entry which is preliminary data.</text>
</comment>
<keyword evidence="5" id="KW-0496">Mitochondrion</keyword>
<evidence type="ECO:0000313" key="7">
    <source>
        <dbReference type="EMBL" id="KAF0759223.1"/>
    </source>
</evidence>
<dbReference type="OrthoDB" id="421993at2759"/>
<evidence type="ECO:0000313" key="8">
    <source>
        <dbReference type="Proteomes" id="UP000478052"/>
    </source>
</evidence>
<dbReference type="SUPFAM" id="SSF75304">
    <property type="entry name" value="Amidase signature (AS) enzymes"/>
    <property type="match status" value="1"/>
</dbReference>
<keyword evidence="8" id="KW-1185">Reference proteome</keyword>
<evidence type="ECO:0000256" key="1">
    <source>
        <dbReference type="ARBA" id="ARBA00022598"/>
    </source>
</evidence>
<dbReference type="EMBL" id="VUJU01003062">
    <property type="protein sequence ID" value="KAF0759223.1"/>
    <property type="molecule type" value="Genomic_DNA"/>
</dbReference>
<dbReference type="GO" id="GO:0050567">
    <property type="term" value="F:glutaminyl-tRNA synthase (glutamine-hydrolyzing) activity"/>
    <property type="evidence" value="ECO:0007669"/>
    <property type="project" value="UniProtKB-UniRule"/>
</dbReference>
<evidence type="ECO:0000256" key="4">
    <source>
        <dbReference type="ARBA" id="ARBA00022917"/>
    </source>
</evidence>
<evidence type="ECO:0000256" key="3">
    <source>
        <dbReference type="ARBA" id="ARBA00022840"/>
    </source>
</evidence>
<dbReference type="AlphaFoldDB" id="A0A6G0YNH3"/>
<sequence length="483" mass="53204">MISLLKKRLRDRTLSAIDLYGKTLSNIENKSNLNAFVHVIRDGDRQAVDSHKRLQNGTQRPLEGIPIAVKDNFCTKGVPTTCASKMLQNFVPTYDATVVERLIAAGAIIIGKTNLDEFAMGSGTVDSIFGPTKNVWCSKPNQWHIAGGSSGGSCVAVASGMCVAALGSDTGGSIRNPASYCGVVGFKPTYGLLSRHGLIPLVNSMDVPGIIAKTVEDVVTVLSVMIGPDENDSTCVDTNLDTNLFQTDFSIDKCRIGIPEEYNCEGLSDEVKETWDFVANLINNFKGTVKKVSMPHTSVSIATYSVLNACEVASNMSRYTGLFYGYRSTNDHKSFDSLITTSRMEALGEVVRSRILSGNFFLLRSNYEKYFMQSLKVRRLISEDFKNVWKSNYDFLVTPTTLTTAPLLSEFKSLDNRTQCATQDYCTQPANMTGCPAITIPVKLSNNKMPISIQIMASNFDDIRLLQFANWLEKKLQFSKIHL</sequence>
<evidence type="ECO:0000256" key="5">
    <source>
        <dbReference type="HAMAP-Rule" id="MF_03150"/>
    </source>
</evidence>
<comment type="subunit">
    <text evidence="5">Subunit of the heterotrimeric GatCAB amidotransferase (AdT) complex, composed of A, B and C subunits.</text>
</comment>
<dbReference type="GO" id="GO:0070681">
    <property type="term" value="P:glutaminyl-tRNAGln biosynthesis via transamidation"/>
    <property type="evidence" value="ECO:0007669"/>
    <property type="project" value="UniProtKB-UniRule"/>
</dbReference>
<feature type="active site" description="Charge relay system" evidence="5">
    <location>
        <position position="70"/>
    </location>
</feature>
<dbReference type="PANTHER" id="PTHR11895">
    <property type="entry name" value="TRANSAMIDASE"/>
    <property type="match status" value="1"/>
</dbReference>
<dbReference type="GO" id="GO:0032543">
    <property type="term" value="P:mitochondrial translation"/>
    <property type="evidence" value="ECO:0007669"/>
    <property type="project" value="UniProtKB-UniRule"/>
</dbReference>
<dbReference type="Gene3D" id="3.90.1300.10">
    <property type="entry name" value="Amidase signature (AS) domain"/>
    <property type="match status" value="1"/>
</dbReference>
<keyword evidence="7" id="KW-0808">Transferase</keyword>
<accession>A0A6G0YNH3</accession>
<dbReference type="InterPro" id="IPR000120">
    <property type="entry name" value="Amidase"/>
</dbReference>
<dbReference type="Proteomes" id="UP000478052">
    <property type="component" value="Unassembled WGS sequence"/>
</dbReference>
<gene>
    <name evidence="5" type="primary">GatA</name>
    <name evidence="7" type="ORF">FWK35_00017535</name>
</gene>
<dbReference type="GO" id="GO:0005524">
    <property type="term" value="F:ATP binding"/>
    <property type="evidence" value="ECO:0007669"/>
    <property type="project" value="UniProtKB-KW"/>
</dbReference>
<dbReference type="GO" id="GO:0030956">
    <property type="term" value="C:glutamyl-tRNA(Gln) amidotransferase complex"/>
    <property type="evidence" value="ECO:0007669"/>
    <property type="project" value="UniProtKB-UniRule"/>
</dbReference>
<name>A0A6G0YNH3_APHCR</name>
<dbReference type="NCBIfam" id="TIGR00132">
    <property type="entry name" value="gatA"/>
    <property type="match status" value="1"/>
</dbReference>
<keyword evidence="4 5" id="KW-0648">Protein biosynthesis</keyword>
<evidence type="ECO:0000259" key="6">
    <source>
        <dbReference type="Pfam" id="PF01425"/>
    </source>
</evidence>
<feature type="domain" description="Amidase" evidence="6">
    <location>
        <begin position="23"/>
        <end position="466"/>
    </location>
</feature>
<reference evidence="7 8" key="1">
    <citation type="submission" date="2019-08" db="EMBL/GenBank/DDBJ databases">
        <title>Whole genome of Aphis craccivora.</title>
        <authorList>
            <person name="Voronova N.V."/>
            <person name="Shulinski R.S."/>
            <person name="Bandarenka Y.V."/>
            <person name="Zhorov D.G."/>
            <person name="Warner D."/>
        </authorList>
    </citation>
    <scope>NUCLEOTIDE SEQUENCE [LARGE SCALE GENOMIC DNA]</scope>
    <source>
        <strain evidence="7">180601</strain>
        <tissue evidence="7">Whole Body</tissue>
    </source>
</reference>
<keyword evidence="2 5" id="KW-0547">Nucleotide-binding</keyword>
<dbReference type="GO" id="GO:0005739">
    <property type="term" value="C:mitochondrion"/>
    <property type="evidence" value="ECO:0007669"/>
    <property type="project" value="UniProtKB-SubCell"/>
</dbReference>
<keyword evidence="1 5" id="KW-0436">Ligase</keyword>
<comment type="function">
    <text evidence="5">Allows the formation of correctly charged Gln-tRNA(Gln) through the transamidation of misacylated Glu-tRNA(Gln) in the mitochondria. The reaction takes place in the presence of glutamine and ATP through an activated gamma-phospho-Glu-tRNA(Gln).</text>
</comment>
<evidence type="ECO:0000256" key="2">
    <source>
        <dbReference type="ARBA" id="ARBA00022741"/>
    </source>
</evidence>
<dbReference type="InterPro" id="IPR004412">
    <property type="entry name" value="GatA"/>
</dbReference>
<feature type="active site" description="Acyl-ester intermediate" evidence="5">
    <location>
        <position position="173"/>
    </location>
</feature>
<comment type="similarity">
    <text evidence="5">Belongs to the amidase family. GatA subfamily.</text>
</comment>
<dbReference type="Pfam" id="PF01425">
    <property type="entry name" value="Amidase"/>
    <property type="match status" value="1"/>
</dbReference>
<keyword evidence="3 5" id="KW-0067">ATP-binding</keyword>
<organism evidence="7 8">
    <name type="scientific">Aphis craccivora</name>
    <name type="common">Cowpea aphid</name>
    <dbReference type="NCBI Taxonomy" id="307492"/>
    <lineage>
        <taxon>Eukaryota</taxon>
        <taxon>Metazoa</taxon>
        <taxon>Ecdysozoa</taxon>
        <taxon>Arthropoda</taxon>
        <taxon>Hexapoda</taxon>
        <taxon>Insecta</taxon>
        <taxon>Pterygota</taxon>
        <taxon>Neoptera</taxon>
        <taxon>Paraneoptera</taxon>
        <taxon>Hemiptera</taxon>
        <taxon>Sternorrhyncha</taxon>
        <taxon>Aphidomorpha</taxon>
        <taxon>Aphidoidea</taxon>
        <taxon>Aphididae</taxon>
        <taxon>Aphidini</taxon>
        <taxon>Aphis</taxon>
        <taxon>Aphis</taxon>
    </lineage>
</organism>
<dbReference type="PANTHER" id="PTHR11895:SF7">
    <property type="entry name" value="GLUTAMYL-TRNA(GLN) AMIDOTRANSFERASE SUBUNIT A, MITOCHONDRIAL"/>
    <property type="match status" value="1"/>
</dbReference>
<dbReference type="InterPro" id="IPR023631">
    <property type="entry name" value="Amidase_dom"/>
</dbReference>
<dbReference type="EC" id="6.3.5.7" evidence="5"/>
<proteinExistence type="inferred from homology"/>
<comment type="subcellular location">
    <subcellularLocation>
        <location evidence="5">Mitochondrion</location>
    </subcellularLocation>
</comment>
<dbReference type="InterPro" id="IPR036928">
    <property type="entry name" value="AS_sf"/>
</dbReference>
<feature type="active site" description="Charge relay system" evidence="5">
    <location>
        <position position="149"/>
    </location>
</feature>
<protein>
    <recommendedName>
        <fullName evidence="5">Glutamyl-tRNA(Gln) amidotransferase subunit A, mitochondrial</fullName>
        <shortName evidence="5">Glu-AdT subunit A</shortName>
        <ecNumber evidence="5">6.3.5.7</ecNumber>
    </recommendedName>
</protein>
<dbReference type="GO" id="GO:0016740">
    <property type="term" value="F:transferase activity"/>
    <property type="evidence" value="ECO:0007669"/>
    <property type="project" value="UniProtKB-KW"/>
</dbReference>
<comment type="catalytic activity">
    <reaction evidence="5">
        <text>L-glutamyl-tRNA(Gln) + L-glutamine + ATP + H2O = L-glutaminyl-tRNA(Gln) + L-glutamate + ADP + phosphate + H(+)</text>
        <dbReference type="Rhea" id="RHEA:17521"/>
        <dbReference type="Rhea" id="RHEA-COMP:9681"/>
        <dbReference type="Rhea" id="RHEA-COMP:9684"/>
        <dbReference type="ChEBI" id="CHEBI:15377"/>
        <dbReference type="ChEBI" id="CHEBI:15378"/>
        <dbReference type="ChEBI" id="CHEBI:29985"/>
        <dbReference type="ChEBI" id="CHEBI:30616"/>
        <dbReference type="ChEBI" id="CHEBI:43474"/>
        <dbReference type="ChEBI" id="CHEBI:58359"/>
        <dbReference type="ChEBI" id="CHEBI:78520"/>
        <dbReference type="ChEBI" id="CHEBI:78521"/>
        <dbReference type="ChEBI" id="CHEBI:456216"/>
        <dbReference type="EC" id="6.3.5.7"/>
    </reaction>
</comment>
<dbReference type="HAMAP" id="MF_00120">
    <property type="entry name" value="GatA"/>
    <property type="match status" value="1"/>
</dbReference>